<dbReference type="Proteomes" id="UP000604825">
    <property type="component" value="Unassembled WGS sequence"/>
</dbReference>
<sequence length="130" mass="13432">MAFRASALKGAVAAAICVALVMCWVGKPAEGAPSCAIRRCISECPSKCNKKAASSCGAPIGGIDEAKCKFNCGMGCKANCPKGTTCDCDSACDSYCKSTPGPTYTVCMSMVFHGCKDSCEKECRGEKVNS</sequence>
<keyword evidence="5" id="KW-1185">Reference proteome</keyword>
<dbReference type="OrthoDB" id="603162at2759"/>
<keyword evidence="1" id="KW-0732">Signal</keyword>
<feature type="chain" id="PRO_5035595863" description="4Fe-4S ferredoxin-type domain-containing protein" evidence="1">
    <location>
        <begin position="32"/>
        <end position="130"/>
    </location>
</feature>
<feature type="domain" description="4Fe-4S ferredoxin-type" evidence="2">
    <location>
        <begin position="59"/>
        <end position="91"/>
    </location>
</feature>
<evidence type="ECO:0000313" key="4">
    <source>
        <dbReference type="EMBL" id="CAD6270313.1"/>
    </source>
</evidence>
<dbReference type="PROSITE" id="PS51379">
    <property type="entry name" value="4FE4S_FER_2"/>
    <property type="match status" value="1"/>
</dbReference>
<evidence type="ECO:0000313" key="5">
    <source>
        <dbReference type="Proteomes" id="UP000604825"/>
    </source>
</evidence>
<organism evidence="3 5">
    <name type="scientific">Miscanthus lutarioriparius</name>
    <dbReference type="NCBI Taxonomy" id="422564"/>
    <lineage>
        <taxon>Eukaryota</taxon>
        <taxon>Viridiplantae</taxon>
        <taxon>Streptophyta</taxon>
        <taxon>Embryophyta</taxon>
        <taxon>Tracheophyta</taxon>
        <taxon>Spermatophyta</taxon>
        <taxon>Magnoliopsida</taxon>
        <taxon>Liliopsida</taxon>
        <taxon>Poales</taxon>
        <taxon>Poaceae</taxon>
        <taxon>PACMAD clade</taxon>
        <taxon>Panicoideae</taxon>
        <taxon>Andropogonodae</taxon>
        <taxon>Andropogoneae</taxon>
        <taxon>Saccharinae</taxon>
        <taxon>Miscanthus</taxon>
    </lineage>
</organism>
<protein>
    <recommendedName>
        <fullName evidence="2">4Fe-4S ferredoxin-type domain-containing protein</fullName>
    </recommendedName>
</protein>
<accession>A0A811RKF7</accession>
<gene>
    <name evidence="3" type="ORF">NCGR_LOCUS53604</name>
    <name evidence="4" type="ORF">NCGR_LOCUS53605</name>
</gene>
<name>A0A811RKF7_9POAL</name>
<comment type="caution">
    <text evidence="3">The sequence shown here is derived from an EMBL/GenBank/DDBJ whole genome shotgun (WGS) entry which is preliminary data.</text>
</comment>
<dbReference type="EMBL" id="CAJGYO010000015">
    <property type="protein sequence ID" value="CAD6270312.1"/>
    <property type="molecule type" value="Genomic_DNA"/>
</dbReference>
<evidence type="ECO:0000313" key="3">
    <source>
        <dbReference type="EMBL" id="CAD6270312.1"/>
    </source>
</evidence>
<dbReference type="EMBL" id="CAJGYO010000015">
    <property type="protein sequence ID" value="CAD6270313.1"/>
    <property type="molecule type" value="Genomic_DNA"/>
</dbReference>
<dbReference type="AlphaFoldDB" id="A0A811RKF7"/>
<evidence type="ECO:0000256" key="1">
    <source>
        <dbReference type="SAM" id="SignalP"/>
    </source>
</evidence>
<feature type="signal peptide" evidence="1">
    <location>
        <begin position="1"/>
        <end position="31"/>
    </location>
</feature>
<evidence type="ECO:0000259" key="2">
    <source>
        <dbReference type="PROSITE" id="PS51379"/>
    </source>
</evidence>
<dbReference type="InterPro" id="IPR017896">
    <property type="entry name" value="4Fe4S_Fe-S-bd"/>
</dbReference>
<proteinExistence type="predicted"/>
<reference evidence="3" key="1">
    <citation type="submission" date="2020-10" db="EMBL/GenBank/DDBJ databases">
        <authorList>
            <person name="Han B."/>
            <person name="Lu T."/>
            <person name="Zhao Q."/>
            <person name="Huang X."/>
            <person name="Zhao Y."/>
        </authorList>
    </citation>
    <scope>NUCLEOTIDE SEQUENCE</scope>
</reference>